<feature type="compositionally biased region" description="Acidic residues" evidence="1">
    <location>
        <begin position="91"/>
        <end position="101"/>
    </location>
</feature>
<protein>
    <submittedName>
        <fullName evidence="4">Uncharacterized protein</fullName>
    </submittedName>
</protein>
<feature type="domain" description="DUF3615" evidence="2">
    <location>
        <begin position="503"/>
        <end position="613"/>
    </location>
</feature>
<reference evidence="4" key="3">
    <citation type="submission" date="2022-06" db="UniProtKB">
        <authorList>
            <consortium name="EnsemblPlants"/>
        </authorList>
    </citation>
    <scope>IDENTIFICATION</scope>
</reference>
<dbReference type="PANTHER" id="PTHR33120">
    <property type="entry name" value="EXPRESSED PROTEIN-RELATED"/>
    <property type="match status" value="1"/>
</dbReference>
<dbReference type="GeneID" id="125523008"/>
<reference evidence="4" key="2">
    <citation type="submission" date="2018-03" db="EMBL/GenBank/DDBJ databases">
        <title>The Triticum urartu genome reveals the dynamic nature of wheat genome evolution.</title>
        <authorList>
            <person name="Ling H."/>
            <person name="Ma B."/>
            <person name="Shi X."/>
            <person name="Liu H."/>
            <person name="Dong L."/>
            <person name="Sun H."/>
            <person name="Cao Y."/>
            <person name="Gao Q."/>
            <person name="Zheng S."/>
            <person name="Li Y."/>
            <person name="Yu Y."/>
            <person name="Du H."/>
            <person name="Qi M."/>
            <person name="Li Y."/>
            <person name="Yu H."/>
            <person name="Cui Y."/>
            <person name="Wang N."/>
            <person name="Chen C."/>
            <person name="Wu H."/>
            <person name="Zhao Y."/>
            <person name="Zhang J."/>
            <person name="Li Y."/>
            <person name="Zhou W."/>
            <person name="Zhang B."/>
            <person name="Hu W."/>
            <person name="Eijk M."/>
            <person name="Tang J."/>
            <person name="Witsenboer H."/>
            <person name="Zhao S."/>
            <person name="Li Z."/>
            <person name="Zhang A."/>
            <person name="Wang D."/>
            <person name="Liang C."/>
        </authorList>
    </citation>
    <scope>NUCLEOTIDE SEQUENCE [LARGE SCALE GENOMIC DNA]</scope>
    <source>
        <strain evidence="4">cv. G1812</strain>
    </source>
</reference>
<dbReference type="KEGG" id="tua:125523008"/>
<evidence type="ECO:0000259" key="3">
    <source>
        <dbReference type="Pfam" id="PF20235"/>
    </source>
</evidence>
<feature type="domain" description="PIR2-like helical" evidence="3">
    <location>
        <begin position="281"/>
        <end position="394"/>
    </location>
</feature>
<reference evidence="5" key="1">
    <citation type="journal article" date="2013" name="Nature">
        <title>Draft genome of the wheat A-genome progenitor Triticum urartu.</title>
        <authorList>
            <person name="Ling H.Q."/>
            <person name="Zhao S."/>
            <person name="Liu D."/>
            <person name="Wang J."/>
            <person name="Sun H."/>
            <person name="Zhang C."/>
            <person name="Fan H."/>
            <person name="Li D."/>
            <person name="Dong L."/>
            <person name="Tao Y."/>
            <person name="Gao C."/>
            <person name="Wu H."/>
            <person name="Li Y."/>
            <person name="Cui Y."/>
            <person name="Guo X."/>
            <person name="Zheng S."/>
            <person name="Wang B."/>
            <person name="Yu K."/>
            <person name="Liang Q."/>
            <person name="Yang W."/>
            <person name="Lou X."/>
            <person name="Chen J."/>
            <person name="Feng M."/>
            <person name="Jian J."/>
            <person name="Zhang X."/>
            <person name="Luo G."/>
            <person name="Jiang Y."/>
            <person name="Liu J."/>
            <person name="Wang Z."/>
            <person name="Sha Y."/>
            <person name="Zhang B."/>
            <person name="Wu H."/>
            <person name="Tang D."/>
            <person name="Shen Q."/>
            <person name="Xue P."/>
            <person name="Zou S."/>
            <person name="Wang X."/>
            <person name="Liu X."/>
            <person name="Wang F."/>
            <person name="Yang Y."/>
            <person name="An X."/>
            <person name="Dong Z."/>
            <person name="Zhang K."/>
            <person name="Zhang X."/>
            <person name="Luo M.C."/>
            <person name="Dvorak J."/>
            <person name="Tong Y."/>
            <person name="Wang J."/>
            <person name="Yang H."/>
            <person name="Li Z."/>
            <person name="Wang D."/>
            <person name="Zhang A."/>
            <person name="Wang J."/>
        </authorList>
    </citation>
    <scope>NUCLEOTIDE SEQUENCE</scope>
    <source>
        <strain evidence="5">cv. G1812</strain>
    </source>
</reference>
<dbReference type="InterPro" id="IPR022059">
    <property type="entry name" value="DUF3615"/>
</dbReference>
<feature type="region of interest" description="Disordered" evidence="1">
    <location>
        <begin position="69"/>
        <end position="101"/>
    </location>
</feature>
<dbReference type="AlphaFoldDB" id="A0A8R7R3B2"/>
<dbReference type="EnsemblPlants" id="TuG1812G0700005024.01.T01">
    <property type="protein sequence ID" value="TuG1812G0700005024.01.T01"/>
    <property type="gene ID" value="TuG1812G0700005024.01"/>
</dbReference>
<feature type="domain" description="PIR2-like helical" evidence="3">
    <location>
        <begin position="21"/>
        <end position="160"/>
    </location>
</feature>
<dbReference type="OrthoDB" id="683541at2759"/>
<proteinExistence type="predicted"/>
<dbReference type="Pfam" id="PF12274">
    <property type="entry name" value="DUF3615"/>
    <property type="match status" value="1"/>
</dbReference>
<name>A0A8R7R3B2_TRIUA</name>
<organism evidence="4 5">
    <name type="scientific">Triticum urartu</name>
    <name type="common">Red wild einkorn</name>
    <name type="synonym">Crithodium urartu</name>
    <dbReference type="NCBI Taxonomy" id="4572"/>
    <lineage>
        <taxon>Eukaryota</taxon>
        <taxon>Viridiplantae</taxon>
        <taxon>Streptophyta</taxon>
        <taxon>Embryophyta</taxon>
        <taxon>Tracheophyta</taxon>
        <taxon>Spermatophyta</taxon>
        <taxon>Magnoliopsida</taxon>
        <taxon>Liliopsida</taxon>
        <taxon>Poales</taxon>
        <taxon>Poaceae</taxon>
        <taxon>BOP clade</taxon>
        <taxon>Pooideae</taxon>
        <taxon>Triticodae</taxon>
        <taxon>Triticeae</taxon>
        <taxon>Triticinae</taxon>
        <taxon>Triticum</taxon>
    </lineage>
</organism>
<dbReference type="Proteomes" id="UP000015106">
    <property type="component" value="Chromosome 7"/>
</dbReference>
<evidence type="ECO:0000256" key="1">
    <source>
        <dbReference type="SAM" id="MobiDB-lite"/>
    </source>
</evidence>
<dbReference type="PANTHER" id="PTHR33120:SF63">
    <property type="entry name" value="PIR2-LIKE HELICAL DOMAIN-CONTAINING PROTEIN"/>
    <property type="match status" value="1"/>
</dbReference>
<sequence>MDDKVSSPQQQSSDASEVLGHIRGYYKEALGRLPVKEMPELIPSLLGTGFCFGLLDPVSNIIFNTVSSSKDDGTTKKMSKKRKRRSQIEADLLEDSSDGDGDLIEADGDLFEDSGDGVVQRSLSGLVTFLVCRFRYLHRREALRYLRLAKADLDLAARLVQLDRGITSAICSSPLTTKIAPLTTAVTVALKCAATTAKHPCPSTFTATWSSMSSPPTSAPDTTDRLQKLLPTLPQPGLGLGHLDASQIRTLRSHLTRWMKCKKGMKVPLELRASISSVLLDKIHSIYLEAIANLPRDALCERHHRGLLKAGYCFGPIDDPVSNVLLNTIWYDTAFPAQDEFLIDMLCTKSLARWEQRSMAGLVTFVRALFPELAENVAMLYLLKANANLREAISKLQLEDHHLSGSYKKAYKMAAQVACHPNPKALREFALSTAPSIMSSVRSLVKTTAHTLSSREVGDISALLVSLRPSVQKVPKLTPRASSFVSCRQARFEDDQIFFRDTVEAALREFSKQSVEEIEYQLHVICGVDAQVTENGEYSFYDLVDGYPYCHINFYAAPKGSPSEAGTAPTLFFVECSNVDEDENVLRCCVVDPSTDDGRCYHCEYRGIRLVHPSSGTYHGCDAEFEEIASDGYGLTIDELIYHGMRRSEFMGWLPEEDSIYFDPRWDVKFARYINDAAKPGRTPVQSNGLIAP</sequence>
<evidence type="ECO:0000259" key="2">
    <source>
        <dbReference type="Pfam" id="PF12274"/>
    </source>
</evidence>
<evidence type="ECO:0000313" key="5">
    <source>
        <dbReference type="Proteomes" id="UP000015106"/>
    </source>
</evidence>
<dbReference type="RefSeq" id="XP_048543997.1">
    <property type="nucleotide sequence ID" value="XM_048688040.1"/>
</dbReference>
<evidence type="ECO:0000313" key="4">
    <source>
        <dbReference type="EnsemblPlants" id="TuG1812G0700005024.01.T01"/>
    </source>
</evidence>
<accession>A0A8R7R3B2</accession>
<gene>
    <name evidence="4" type="primary">LOC125523008</name>
</gene>
<dbReference type="Gramene" id="TuG1812G0700005024.01.T01">
    <property type="protein sequence ID" value="TuG1812G0700005024.01.T01"/>
    <property type="gene ID" value="TuG1812G0700005024.01"/>
</dbReference>
<dbReference type="Pfam" id="PF20235">
    <property type="entry name" value="PIR2-like_helical"/>
    <property type="match status" value="2"/>
</dbReference>
<keyword evidence="5" id="KW-1185">Reference proteome</keyword>
<dbReference type="InterPro" id="IPR046527">
    <property type="entry name" value="PIR2-like_helical"/>
</dbReference>